<keyword evidence="1" id="KW-0808">Transferase</keyword>
<dbReference type="RefSeq" id="WP_209990698.1">
    <property type="nucleotide sequence ID" value="NZ_JAGINO010000036.1"/>
</dbReference>
<protein>
    <submittedName>
        <fullName evidence="1">Signal transduction histidine kinase</fullName>
    </submittedName>
</protein>
<dbReference type="EMBL" id="JAUSVU010000038">
    <property type="protein sequence ID" value="MDQ0537111.1"/>
    <property type="molecule type" value="Genomic_DNA"/>
</dbReference>
<gene>
    <name evidence="1" type="ORF">QO018_006010</name>
</gene>
<dbReference type="Gene3D" id="3.30.565.10">
    <property type="entry name" value="Histidine kinase-like ATPase, C-terminal domain"/>
    <property type="match status" value="1"/>
</dbReference>
<evidence type="ECO:0000313" key="2">
    <source>
        <dbReference type="Proteomes" id="UP001244552"/>
    </source>
</evidence>
<comment type="caution">
    <text evidence="1">The sequence shown here is derived from an EMBL/GenBank/DDBJ whole genome shotgun (WGS) entry which is preliminary data.</text>
</comment>
<sequence length="59" mass="6137">MAIVRGDHAAGRVRMNRTDLQQVLINLFADAIHATPHGGTLSISSAVGAGARFIILSPA</sequence>
<organism evidence="1 2">
    <name type="scientific">Azospirillum picis</name>
    <dbReference type="NCBI Taxonomy" id="488438"/>
    <lineage>
        <taxon>Bacteria</taxon>
        <taxon>Pseudomonadati</taxon>
        <taxon>Pseudomonadota</taxon>
        <taxon>Alphaproteobacteria</taxon>
        <taxon>Rhodospirillales</taxon>
        <taxon>Azospirillaceae</taxon>
        <taxon>Azospirillum</taxon>
    </lineage>
</organism>
<dbReference type="GO" id="GO:0016301">
    <property type="term" value="F:kinase activity"/>
    <property type="evidence" value="ECO:0007669"/>
    <property type="project" value="UniProtKB-KW"/>
</dbReference>
<accession>A0ABU0MUK9</accession>
<evidence type="ECO:0000313" key="1">
    <source>
        <dbReference type="EMBL" id="MDQ0537111.1"/>
    </source>
</evidence>
<dbReference type="InterPro" id="IPR036890">
    <property type="entry name" value="HATPase_C_sf"/>
</dbReference>
<name>A0ABU0MUK9_9PROT</name>
<dbReference type="Proteomes" id="UP001244552">
    <property type="component" value="Unassembled WGS sequence"/>
</dbReference>
<proteinExistence type="predicted"/>
<reference evidence="1 2" key="1">
    <citation type="submission" date="2023-07" db="EMBL/GenBank/DDBJ databases">
        <title>Genomic Encyclopedia of Type Strains, Phase IV (KMG-IV): sequencing the most valuable type-strain genomes for metagenomic binning, comparative biology and taxonomic classification.</title>
        <authorList>
            <person name="Goeker M."/>
        </authorList>
    </citation>
    <scope>NUCLEOTIDE SEQUENCE [LARGE SCALE GENOMIC DNA]</scope>
    <source>
        <strain evidence="1 2">DSM 19922</strain>
    </source>
</reference>
<dbReference type="SUPFAM" id="SSF55874">
    <property type="entry name" value="ATPase domain of HSP90 chaperone/DNA topoisomerase II/histidine kinase"/>
    <property type="match status" value="1"/>
</dbReference>
<keyword evidence="2" id="KW-1185">Reference proteome</keyword>
<keyword evidence="1" id="KW-0418">Kinase</keyword>